<dbReference type="Gene3D" id="1.10.30.50">
    <property type="match status" value="1"/>
</dbReference>
<feature type="domain" description="HNH nuclease" evidence="1">
    <location>
        <begin position="5"/>
        <end position="61"/>
    </location>
</feature>
<dbReference type="InterPro" id="IPR003615">
    <property type="entry name" value="HNH_nuc"/>
</dbReference>
<dbReference type="InterPro" id="IPR002711">
    <property type="entry name" value="HNH"/>
</dbReference>
<dbReference type="SMART" id="SM00507">
    <property type="entry name" value="HNHc"/>
    <property type="match status" value="1"/>
</dbReference>
<sequence>MLSPEIRLHVRQRAHFACEYCGVTEIDSAGELTIDHYQPPRHGGSIDDLQNLIYCCSRCNQYKSDYWPLYPTDLSLWNPRNEQRDQHILALADGTLYPITAKGAFTIRRLRLNRPPLIAYRLNAIRHREETSLLEELRLLIKLQEDAQQQHASLLREQQTLLEQQRALLTILLKLLRES</sequence>
<dbReference type="OrthoDB" id="9802901at2"/>
<gene>
    <name evidence="2" type="ORF">OSCT_2376</name>
</gene>
<reference evidence="2 3" key="1">
    <citation type="journal article" date="2011" name="J. Bacteriol.">
        <title>Draft genome sequence of the anoxygenic filamentous phototrophic bacterium Oscillochloris trichoides subsp. DG-6.</title>
        <authorList>
            <person name="Kuznetsov B.B."/>
            <person name="Ivanovsky R.N."/>
            <person name="Keppen O.I."/>
            <person name="Sukhacheva M.V."/>
            <person name="Bumazhkin B.K."/>
            <person name="Patutina E.O."/>
            <person name="Beletsky A.V."/>
            <person name="Mardanov A.V."/>
            <person name="Baslerov R.V."/>
            <person name="Panteleeva A.N."/>
            <person name="Kolganova T.V."/>
            <person name="Ravin N.V."/>
            <person name="Skryabin K.G."/>
        </authorList>
    </citation>
    <scope>NUCLEOTIDE SEQUENCE [LARGE SCALE GENOMIC DNA]</scope>
    <source>
        <strain evidence="2 3">DG-6</strain>
    </source>
</reference>
<dbReference type="GO" id="GO:0004519">
    <property type="term" value="F:endonuclease activity"/>
    <property type="evidence" value="ECO:0007669"/>
    <property type="project" value="InterPro"/>
</dbReference>
<organism evidence="2 3">
    <name type="scientific">Oscillochloris trichoides DG-6</name>
    <dbReference type="NCBI Taxonomy" id="765420"/>
    <lineage>
        <taxon>Bacteria</taxon>
        <taxon>Bacillati</taxon>
        <taxon>Chloroflexota</taxon>
        <taxon>Chloroflexia</taxon>
        <taxon>Chloroflexales</taxon>
        <taxon>Chloroflexineae</taxon>
        <taxon>Oscillochloridaceae</taxon>
        <taxon>Oscillochloris</taxon>
    </lineage>
</organism>
<dbReference type="InterPro" id="IPR052892">
    <property type="entry name" value="NA-targeting_endonuclease"/>
</dbReference>
<dbReference type="HOGENOM" id="CLU_104142_0_1_0"/>
<comment type="caution">
    <text evidence="2">The sequence shown here is derived from an EMBL/GenBank/DDBJ whole genome shotgun (WGS) entry which is preliminary data.</text>
</comment>
<protein>
    <recommendedName>
        <fullName evidence="1">HNH nuclease domain-containing protein</fullName>
    </recommendedName>
</protein>
<evidence type="ECO:0000313" key="2">
    <source>
        <dbReference type="EMBL" id="EFO79778.1"/>
    </source>
</evidence>
<dbReference type="Proteomes" id="UP000054010">
    <property type="component" value="Unassembled WGS sequence"/>
</dbReference>
<dbReference type="STRING" id="765420.OSCT_2376"/>
<dbReference type="eggNOG" id="COG1403">
    <property type="taxonomic scope" value="Bacteria"/>
</dbReference>
<dbReference type="GO" id="GO:0008270">
    <property type="term" value="F:zinc ion binding"/>
    <property type="evidence" value="ECO:0007669"/>
    <property type="project" value="InterPro"/>
</dbReference>
<dbReference type="Pfam" id="PF01844">
    <property type="entry name" value="HNH"/>
    <property type="match status" value="1"/>
</dbReference>
<dbReference type="AlphaFoldDB" id="E1IGC5"/>
<dbReference type="GO" id="GO:0003676">
    <property type="term" value="F:nucleic acid binding"/>
    <property type="evidence" value="ECO:0007669"/>
    <property type="project" value="InterPro"/>
</dbReference>
<dbReference type="CDD" id="cd00085">
    <property type="entry name" value="HNHc"/>
    <property type="match status" value="1"/>
</dbReference>
<dbReference type="EMBL" id="ADVR01000103">
    <property type="protein sequence ID" value="EFO79778.1"/>
    <property type="molecule type" value="Genomic_DNA"/>
</dbReference>
<evidence type="ECO:0000313" key="3">
    <source>
        <dbReference type="Proteomes" id="UP000054010"/>
    </source>
</evidence>
<dbReference type="PANTHER" id="PTHR33877">
    <property type="entry name" value="SLL1193 PROTEIN"/>
    <property type="match status" value="1"/>
</dbReference>
<keyword evidence="3" id="KW-1185">Reference proteome</keyword>
<name>E1IGC5_9CHLR</name>
<accession>E1IGC5</accession>
<dbReference type="PANTHER" id="PTHR33877:SF2">
    <property type="entry name" value="OS07G0170200 PROTEIN"/>
    <property type="match status" value="1"/>
</dbReference>
<evidence type="ECO:0000259" key="1">
    <source>
        <dbReference type="SMART" id="SM00507"/>
    </source>
</evidence>
<proteinExistence type="predicted"/>